<dbReference type="HAMAP" id="MF_00388">
    <property type="entry name" value="LpxC"/>
    <property type="match status" value="1"/>
</dbReference>
<dbReference type="EMBL" id="JAACYA010000001">
    <property type="protein sequence ID" value="MBK3331773.1"/>
    <property type="molecule type" value="Genomic_DNA"/>
</dbReference>
<evidence type="ECO:0000256" key="5">
    <source>
        <dbReference type="ARBA" id="ARBA00022516"/>
    </source>
</evidence>
<feature type="active site" description="Proton donor" evidence="12">
    <location>
        <position position="259"/>
    </location>
</feature>
<evidence type="ECO:0000256" key="9">
    <source>
        <dbReference type="ARBA" id="ARBA00022833"/>
    </source>
</evidence>
<dbReference type="Proteomes" id="UP000772812">
    <property type="component" value="Unassembled WGS sequence"/>
</dbReference>
<dbReference type="SUPFAM" id="SSF54211">
    <property type="entry name" value="Ribosomal protein S5 domain 2-like"/>
    <property type="match status" value="2"/>
</dbReference>
<dbReference type="GO" id="GO:0103117">
    <property type="term" value="F:UDP-3-O-acyl-N-acetylglucosamine deacetylase activity"/>
    <property type="evidence" value="ECO:0007669"/>
    <property type="project" value="UniProtKB-EC"/>
</dbReference>
<protein>
    <recommendedName>
        <fullName evidence="4 12">UDP-3-O-acyl-N-acetylglucosamine deacetylase</fullName>
        <shortName evidence="12">UDP-3-O-acyl-GlcNAc deacetylase</shortName>
        <ecNumber evidence="4 12">3.5.1.108</ecNumber>
    </recommendedName>
    <alternativeName>
        <fullName evidence="12">UDP-3-O-[R-3-hydroxymyristoyl]-N-acetylglucosamine deacetylase</fullName>
    </alternativeName>
</protein>
<keyword evidence="5 12" id="KW-0444">Lipid biosynthesis</keyword>
<dbReference type="Gene3D" id="3.30.230.20">
    <property type="entry name" value="lpxc deacetylase, domain 1"/>
    <property type="match status" value="1"/>
</dbReference>
<evidence type="ECO:0000256" key="4">
    <source>
        <dbReference type="ARBA" id="ARBA00012745"/>
    </source>
</evidence>
<keyword evidence="8 12" id="KW-0378">Hydrolase</keyword>
<comment type="pathway">
    <text evidence="3 12">Glycolipid biosynthesis; lipid IV(A) biosynthesis; lipid IV(A) from (3R)-3-hydroxytetradecanoyl-[acyl-carrier-protein] and UDP-N-acetyl-alpha-D-glucosamine: step 2/6.</text>
</comment>
<proteinExistence type="inferred from homology"/>
<comment type="function">
    <text evidence="2 12">Catalyzes the hydrolysis of UDP-3-O-myristoyl-N-acetylglucosamine to form UDP-3-O-myristoylglucosamine and acetate, the committed step in lipid A biosynthesis.</text>
</comment>
<evidence type="ECO:0000313" key="14">
    <source>
        <dbReference type="Proteomes" id="UP000772812"/>
    </source>
</evidence>
<comment type="catalytic activity">
    <reaction evidence="11 12">
        <text>a UDP-3-O-[(3R)-3-hydroxyacyl]-N-acetyl-alpha-D-glucosamine + H2O = a UDP-3-O-[(3R)-3-hydroxyacyl]-alpha-D-glucosamine + acetate</text>
        <dbReference type="Rhea" id="RHEA:67816"/>
        <dbReference type="ChEBI" id="CHEBI:15377"/>
        <dbReference type="ChEBI" id="CHEBI:30089"/>
        <dbReference type="ChEBI" id="CHEBI:137740"/>
        <dbReference type="ChEBI" id="CHEBI:173225"/>
        <dbReference type="EC" id="3.5.1.108"/>
    </reaction>
</comment>
<evidence type="ECO:0000313" key="13">
    <source>
        <dbReference type="EMBL" id="MBK3331773.1"/>
    </source>
</evidence>
<keyword evidence="7 12" id="KW-0479">Metal-binding</keyword>
<keyword evidence="10 12" id="KW-0443">Lipid metabolism</keyword>
<dbReference type="RefSeq" id="WP_200673177.1">
    <property type="nucleotide sequence ID" value="NZ_JAACYA010000001.1"/>
</dbReference>
<organism evidence="13 14">
    <name type="scientific">Persephonella atlantica</name>
    <dbReference type="NCBI Taxonomy" id="2699429"/>
    <lineage>
        <taxon>Bacteria</taxon>
        <taxon>Pseudomonadati</taxon>
        <taxon>Aquificota</taxon>
        <taxon>Aquificia</taxon>
        <taxon>Aquificales</taxon>
        <taxon>Hydrogenothermaceae</taxon>
        <taxon>Persephonella</taxon>
    </lineage>
</organism>
<accession>A0ABS1GFS9</accession>
<reference evidence="13 14" key="1">
    <citation type="journal article" date="2021" name="Syst. Appl. Microbiol.">
        <title>Persephonella atlantica sp. nov.: How to adapt to physico-chemical gradients in high temperature hydrothermal habitats.</title>
        <authorList>
            <person name="Francois D.X."/>
            <person name="Godfroy A."/>
            <person name="Mathien C."/>
            <person name="Aube J."/>
            <person name="Cathalot C."/>
            <person name="Lesongeur F."/>
            <person name="L'Haridon S."/>
            <person name="Philippon X."/>
            <person name="Roussel E.G."/>
        </authorList>
    </citation>
    <scope>NUCLEOTIDE SEQUENCE [LARGE SCALE GENOMIC DNA]</scope>
    <source>
        <strain evidence="13 14">MO1340</strain>
    </source>
</reference>
<dbReference type="Pfam" id="PF03331">
    <property type="entry name" value="LpxC"/>
    <property type="match status" value="1"/>
</dbReference>
<sequence length="293" mass="33129">MLCIKQRTIKREVEIKGIGLHTGEYVSLKLYPANSYDGINFVRNGTVIPAFIDYATGFEFSTTLSKDGINVKTVEHLMAALYFTGIDNLFIEIDAEEVPILDGSAIQFIDRIKEAGIQILSDEKLYAVLKKEIKLKDGDKFITGKPSDGTFITYHAHYNNRIIGNRKYTYSNLKKDFENIALARTYCFLEEVEYLRKNGLAKGGSLDNAVVFEGDNVLNPEGLRFEDEPVKHKLLDLIGDLYLLGFPLIGEIYSFKGGHRLNASFVRRLVKEKAFEVKYSTEIDIFNQGQLVA</sequence>
<dbReference type="InterPro" id="IPR020568">
    <property type="entry name" value="Ribosomal_Su5_D2-typ_SF"/>
</dbReference>
<gene>
    <name evidence="12 13" type="primary">lpxC</name>
    <name evidence="13" type="ORF">GWK41_01675</name>
</gene>
<dbReference type="InterPro" id="IPR004463">
    <property type="entry name" value="UDP-acyl_GlcNac_deAcase"/>
</dbReference>
<keyword evidence="6 12" id="KW-0441">Lipid A biosynthesis</keyword>
<evidence type="ECO:0000256" key="8">
    <source>
        <dbReference type="ARBA" id="ARBA00022801"/>
    </source>
</evidence>
<evidence type="ECO:0000256" key="11">
    <source>
        <dbReference type="ARBA" id="ARBA00024535"/>
    </source>
</evidence>
<evidence type="ECO:0000256" key="6">
    <source>
        <dbReference type="ARBA" id="ARBA00022556"/>
    </source>
</evidence>
<dbReference type="Gene3D" id="3.30.1700.10">
    <property type="entry name" value="lpxc deacetylase, domain 2"/>
    <property type="match status" value="1"/>
</dbReference>
<evidence type="ECO:0000256" key="1">
    <source>
        <dbReference type="ARBA" id="ARBA00001947"/>
    </source>
</evidence>
<name>A0ABS1GFS9_9AQUI</name>
<evidence type="ECO:0000256" key="12">
    <source>
        <dbReference type="HAMAP-Rule" id="MF_00388"/>
    </source>
</evidence>
<dbReference type="NCBIfam" id="TIGR00325">
    <property type="entry name" value="lpxC"/>
    <property type="match status" value="1"/>
</dbReference>
<comment type="cofactor">
    <cofactor evidence="1 12">
        <name>Zn(2+)</name>
        <dbReference type="ChEBI" id="CHEBI:29105"/>
    </cofactor>
</comment>
<feature type="binding site" evidence="12">
    <location>
        <position position="76"/>
    </location>
    <ligand>
        <name>Zn(2+)</name>
        <dbReference type="ChEBI" id="CHEBI:29105"/>
    </ligand>
</feature>
<evidence type="ECO:0000256" key="2">
    <source>
        <dbReference type="ARBA" id="ARBA00002923"/>
    </source>
</evidence>
<comment type="caution">
    <text evidence="13">The sequence shown here is derived from an EMBL/GenBank/DDBJ whole genome shotgun (WGS) entry which is preliminary data.</text>
</comment>
<evidence type="ECO:0000256" key="3">
    <source>
        <dbReference type="ARBA" id="ARBA00005002"/>
    </source>
</evidence>
<keyword evidence="9 12" id="KW-0862">Zinc</keyword>
<dbReference type="EC" id="3.5.1.108" evidence="4 12"/>
<keyword evidence="14" id="KW-1185">Reference proteome</keyword>
<evidence type="ECO:0000256" key="10">
    <source>
        <dbReference type="ARBA" id="ARBA00023098"/>
    </source>
</evidence>
<feature type="binding site" evidence="12">
    <location>
        <position position="232"/>
    </location>
    <ligand>
        <name>Zn(2+)</name>
        <dbReference type="ChEBI" id="CHEBI:29105"/>
    </ligand>
</feature>
<comment type="similarity">
    <text evidence="12">Belongs to the LpxC family.</text>
</comment>
<dbReference type="InterPro" id="IPR015870">
    <property type="entry name" value="UDP-acyl_N-AcGlcN_deAcase_N"/>
</dbReference>
<evidence type="ECO:0000256" key="7">
    <source>
        <dbReference type="ARBA" id="ARBA00022723"/>
    </source>
</evidence>
<dbReference type="PANTHER" id="PTHR33694:SF1">
    <property type="entry name" value="UDP-3-O-ACYL-N-ACETYLGLUCOSAMINE DEACETYLASE 1, MITOCHONDRIAL-RELATED"/>
    <property type="match status" value="1"/>
</dbReference>
<dbReference type="PANTHER" id="PTHR33694">
    <property type="entry name" value="UDP-3-O-ACYL-N-ACETYLGLUCOSAMINE DEACETYLASE 1, MITOCHONDRIAL-RELATED"/>
    <property type="match status" value="1"/>
</dbReference>
<feature type="binding site" evidence="12">
    <location>
        <position position="236"/>
    </location>
    <ligand>
        <name>Zn(2+)</name>
        <dbReference type="ChEBI" id="CHEBI:29105"/>
    </ligand>
</feature>
<dbReference type="InterPro" id="IPR011334">
    <property type="entry name" value="UDP-acyl_GlcNac_deAcase_C"/>
</dbReference>